<dbReference type="SUPFAM" id="SSF57701">
    <property type="entry name" value="Zn2/Cys6 DNA-binding domain"/>
    <property type="match status" value="1"/>
</dbReference>
<dbReference type="GO" id="GO:0000981">
    <property type="term" value="F:DNA-binding transcription factor activity, RNA polymerase II-specific"/>
    <property type="evidence" value="ECO:0007669"/>
    <property type="project" value="InterPro"/>
</dbReference>
<proteinExistence type="predicted"/>
<dbReference type="GO" id="GO:0003677">
    <property type="term" value="F:DNA binding"/>
    <property type="evidence" value="ECO:0007669"/>
    <property type="project" value="InterPro"/>
</dbReference>
<evidence type="ECO:0000256" key="1">
    <source>
        <dbReference type="ARBA" id="ARBA00004123"/>
    </source>
</evidence>
<evidence type="ECO:0000259" key="5">
    <source>
        <dbReference type="PROSITE" id="PS50048"/>
    </source>
</evidence>
<name>A0AAV9P057_9PEZI</name>
<feature type="compositionally biased region" description="Low complexity" evidence="4">
    <location>
        <begin position="613"/>
        <end position="624"/>
    </location>
</feature>
<evidence type="ECO:0000313" key="6">
    <source>
        <dbReference type="EMBL" id="KAK5164642.1"/>
    </source>
</evidence>
<feature type="region of interest" description="Disordered" evidence="4">
    <location>
        <begin position="74"/>
        <end position="104"/>
    </location>
</feature>
<feature type="region of interest" description="Disordered" evidence="4">
    <location>
        <begin position="595"/>
        <end position="628"/>
    </location>
</feature>
<evidence type="ECO:0000256" key="2">
    <source>
        <dbReference type="ARBA" id="ARBA00022723"/>
    </source>
</evidence>
<dbReference type="PROSITE" id="PS00463">
    <property type="entry name" value="ZN2_CY6_FUNGAL_1"/>
    <property type="match status" value="1"/>
</dbReference>
<keyword evidence="2" id="KW-0479">Metal-binding</keyword>
<evidence type="ECO:0000313" key="7">
    <source>
        <dbReference type="Proteomes" id="UP001337655"/>
    </source>
</evidence>
<dbReference type="GO" id="GO:0006351">
    <property type="term" value="P:DNA-templated transcription"/>
    <property type="evidence" value="ECO:0007669"/>
    <property type="project" value="InterPro"/>
</dbReference>
<dbReference type="Proteomes" id="UP001337655">
    <property type="component" value="Unassembled WGS sequence"/>
</dbReference>
<dbReference type="InterPro" id="IPR050613">
    <property type="entry name" value="Sec_Metabolite_Reg"/>
</dbReference>
<dbReference type="Pfam" id="PF04082">
    <property type="entry name" value="Fungal_trans"/>
    <property type="match status" value="1"/>
</dbReference>
<dbReference type="RefSeq" id="XP_064654890.1">
    <property type="nucleotide sequence ID" value="XM_064807074.1"/>
</dbReference>
<dbReference type="PANTHER" id="PTHR31001:SF85">
    <property type="entry name" value="ZN(II)2CYS6 TRANSCRIPTION FACTOR (EUROFUNG)"/>
    <property type="match status" value="1"/>
</dbReference>
<dbReference type="PANTHER" id="PTHR31001">
    <property type="entry name" value="UNCHARACTERIZED TRANSCRIPTIONAL REGULATORY PROTEIN"/>
    <property type="match status" value="1"/>
</dbReference>
<dbReference type="PROSITE" id="PS50048">
    <property type="entry name" value="ZN2_CY6_FUNGAL_2"/>
    <property type="match status" value="1"/>
</dbReference>
<dbReference type="CDD" id="cd00067">
    <property type="entry name" value="GAL4"/>
    <property type="match status" value="1"/>
</dbReference>
<feature type="compositionally biased region" description="Basic and acidic residues" evidence="4">
    <location>
        <begin position="74"/>
        <end position="89"/>
    </location>
</feature>
<dbReference type="Gene3D" id="4.10.240.10">
    <property type="entry name" value="Zn(2)-C6 fungal-type DNA-binding domain"/>
    <property type="match status" value="1"/>
</dbReference>
<dbReference type="InterPro" id="IPR007219">
    <property type="entry name" value="XnlR_reg_dom"/>
</dbReference>
<gene>
    <name evidence="6" type="ORF">LTR77_009848</name>
</gene>
<dbReference type="SMART" id="SM00066">
    <property type="entry name" value="GAL4"/>
    <property type="match status" value="1"/>
</dbReference>
<evidence type="ECO:0000256" key="4">
    <source>
        <dbReference type="SAM" id="MobiDB-lite"/>
    </source>
</evidence>
<dbReference type="EMBL" id="JAVRRT010000019">
    <property type="protein sequence ID" value="KAK5164642.1"/>
    <property type="molecule type" value="Genomic_DNA"/>
</dbReference>
<evidence type="ECO:0000256" key="3">
    <source>
        <dbReference type="ARBA" id="ARBA00023242"/>
    </source>
</evidence>
<sequence>MSTATPAKPGTACLGCRRRKLKCTREEGGCTNCMKSHLPCVYPVPETGVKRKRGPYKKDGKARERHLEELVRYLGPKDDAGADRSERVNRAASSEEPTPSGREVLGSIQSRRDAAGHANKSEDLVKDALVALTGSHVSNNEAEDKEAYPLQRNPPSAVQPGGIAQHPTARRIFVYWNIYVTRVDPMLKIIHCPSFGKTLFTATEDLRAAGSVTESLLFAIYHAAVSTCTAREARKRFGEERSALLQRYGRVVESTLADNYGTPVLESLQALVIYIIAMRRDDSLTNVRALFSLAVRMAQLINLHKDPGQDYTPFETEMRRRLWWHICGLESGGAEEGGTRQSSVMDGRNVSMPANLNDIDLDPEATDRPQPRTGVTDMTWALLRWEVTAESNGNQEAIKAEQRQILNTARKKLEDDFVRHLHPSRPMDWLCIAWVEGMLTKCRSMIDFAIGQAPQKDLSPEDRYKMLQASVDIIRLTQAVITYKAVEKWSWYFRGWMQWHAIGTLIAELGYSKNMQFVNNAWAVLDPILADWERVYEAKRDEPAWEHVNTLISRAREKRQQVPVQHDNAQQSASILSAPGHTAVPTAVFSTLWQDNWGQPDNTSAPQQKASHPHAGPASSAPQSMGCAPIMPGQDWDFGYMDGMPEIDFSAFEGVFGDTAWDFSSPSTDFGLGSAGI</sequence>
<dbReference type="GO" id="GO:0008270">
    <property type="term" value="F:zinc ion binding"/>
    <property type="evidence" value="ECO:0007669"/>
    <property type="project" value="InterPro"/>
</dbReference>
<dbReference type="AlphaFoldDB" id="A0AAV9P057"/>
<dbReference type="CDD" id="cd12148">
    <property type="entry name" value="fungal_TF_MHR"/>
    <property type="match status" value="1"/>
</dbReference>
<comment type="subcellular location">
    <subcellularLocation>
        <location evidence="1">Nucleus</location>
    </subcellularLocation>
</comment>
<feature type="compositionally biased region" description="Polar residues" evidence="4">
    <location>
        <begin position="595"/>
        <end position="609"/>
    </location>
</feature>
<keyword evidence="7" id="KW-1185">Reference proteome</keyword>
<dbReference type="Pfam" id="PF00172">
    <property type="entry name" value="Zn_clus"/>
    <property type="match status" value="1"/>
</dbReference>
<dbReference type="InterPro" id="IPR036864">
    <property type="entry name" value="Zn2-C6_fun-type_DNA-bd_sf"/>
</dbReference>
<feature type="domain" description="Zn(2)-C6 fungal-type" evidence="5">
    <location>
        <begin position="12"/>
        <end position="42"/>
    </location>
</feature>
<dbReference type="InterPro" id="IPR001138">
    <property type="entry name" value="Zn2Cys6_DnaBD"/>
</dbReference>
<comment type="caution">
    <text evidence="6">The sequence shown here is derived from an EMBL/GenBank/DDBJ whole genome shotgun (WGS) entry which is preliminary data.</text>
</comment>
<accession>A0AAV9P057</accession>
<feature type="region of interest" description="Disordered" evidence="4">
    <location>
        <begin position="136"/>
        <end position="163"/>
    </location>
</feature>
<dbReference type="GO" id="GO:0005634">
    <property type="term" value="C:nucleus"/>
    <property type="evidence" value="ECO:0007669"/>
    <property type="project" value="UniProtKB-SubCell"/>
</dbReference>
<organism evidence="6 7">
    <name type="scientific">Saxophila tyrrhenica</name>
    <dbReference type="NCBI Taxonomy" id="1690608"/>
    <lineage>
        <taxon>Eukaryota</taxon>
        <taxon>Fungi</taxon>
        <taxon>Dikarya</taxon>
        <taxon>Ascomycota</taxon>
        <taxon>Pezizomycotina</taxon>
        <taxon>Dothideomycetes</taxon>
        <taxon>Dothideomycetidae</taxon>
        <taxon>Mycosphaerellales</taxon>
        <taxon>Extremaceae</taxon>
        <taxon>Saxophila</taxon>
    </lineage>
</organism>
<reference evidence="6 7" key="1">
    <citation type="submission" date="2023-08" db="EMBL/GenBank/DDBJ databases">
        <title>Black Yeasts Isolated from many extreme environments.</title>
        <authorList>
            <person name="Coleine C."/>
            <person name="Stajich J.E."/>
            <person name="Selbmann L."/>
        </authorList>
    </citation>
    <scope>NUCLEOTIDE SEQUENCE [LARGE SCALE GENOMIC DNA]</scope>
    <source>
        <strain evidence="6 7">CCFEE 5935</strain>
    </source>
</reference>
<dbReference type="GeneID" id="89931178"/>
<protein>
    <recommendedName>
        <fullName evidence="5">Zn(2)-C6 fungal-type domain-containing protein</fullName>
    </recommendedName>
</protein>
<keyword evidence="3" id="KW-0539">Nucleus</keyword>